<organism evidence="2 3">
    <name type="scientific">Microbacterium gilvum</name>
    <dbReference type="NCBI Taxonomy" id="1336204"/>
    <lineage>
        <taxon>Bacteria</taxon>
        <taxon>Bacillati</taxon>
        <taxon>Actinomycetota</taxon>
        <taxon>Actinomycetes</taxon>
        <taxon>Micrococcales</taxon>
        <taxon>Microbacteriaceae</taxon>
        <taxon>Microbacterium</taxon>
    </lineage>
</organism>
<dbReference type="InterPro" id="IPR029044">
    <property type="entry name" value="Nucleotide-diphossugar_trans"/>
</dbReference>
<dbReference type="InterPro" id="IPR050834">
    <property type="entry name" value="Glycosyltransf_2"/>
</dbReference>
<sequence>MTRPPRISVVVPAFNNARTLDETLRSVLDQDVDGLELVVADHASSDGTWEVMQRFSGDPRVTLLRTDGGGGAARNWNRVTDAATGTFLKLVPGDDVVRPGALARQADILERSGAVLTACRRDVVDADGRVVMAGWGLKGLSRPMSGAEALRRTVRAGRNLLGEPAAIMMRRDALVAAGGWFDRFSYLIDLASYARVLVGGGFSPDPEVGATFRMSDSQWSVALVDAQTAEARAFHAWLRAEHPDVLSESDRRAGDLRAGLMARARRLSYRVLKRRMG</sequence>
<dbReference type="RefSeq" id="WP_345436849.1">
    <property type="nucleotide sequence ID" value="NZ_BAABKO010000001.1"/>
</dbReference>
<dbReference type="Gene3D" id="3.90.550.10">
    <property type="entry name" value="Spore Coat Polysaccharide Biosynthesis Protein SpsA, Chain A"/>
    <property type="match status" value="1"/>
</dbReference>
<dbReference type="PANTHER" id="PTHR43685">
    <property type="entry name" value="GLYCOSYLTRANSFERASE"/>
    <property type="match status" value="1"/>
</dbReference>
<keyword evidence="3" id="KW-1185">Reference proteome</keyword>
<dbReference type="Proteomes" id="UP001501645">
    <property type="component" value="Unassembled WGS sequence"/>
</dbReference>
<gene>
    <name evidence="2" type="ORF">GCM10023351_11370</name>
</gene>
<dbReference type="SUPFAM" id="SSF53448">
    <property type="entry name" value="Nucleotide-diphospho-sugar transferases"/>
    <property type="match status" value="1"/>
</dbReference>
<dbReference type="PANTHER" id="PTHR43685:SF3">
    <property type="entry name" value="SLR2126 PROTEIN"/>
    <property type="match status" value="1"/>
</dbReference>
<dbReference type="CDD" id="cd00761">
    <property type="entry name" value="Glyco_tranf_GTA_type"/>
    <property type="match status" value="1"/>
</dbReference>
<reference evidence="3" key="1">
    <citation type="journal article" date="2019" name="Int. J. Syst. Evol. Microbiol.">
        <title>The Global Catalogue of Microorganisms (GCM) 10K type strain sequencing project: providing services to taxonomists for standard genome sequencing and annotation.</title>
        <authorList>
            <consortium name="The Broad Institute Genomics Platform"/>
            <consortium name="The Broad Institute Genome Sequencing Center for Infectious Disease"/>
            <person name="Wu L."/>
            <person name="Ma J."/>
        </authorList>
    </citation>
    <scope>NUCLEOTIDE SEQUENCE [LARGE SCALE GENOMIC DNA]</scope>
    <source>
        <strain evidence="3">JCM 18537</strain>
    </source>
</reference>
<evidence type="ECO:0000313" key="2">
    <source>
        <dbReference type="EMBL" id="GAA4769359.1"/>
    </source>
</evidence>
<proteinExistence type="predicted"/>
<dbReference type="EMBL" id="BAABKO010000001">
    <property type="protein sequence ID" value="GAA4769359.1"/>
    <property type="molecule type" value="Genomic_DNA"/>
</dbReference>
<comment type="caution">
    <text evidence="2">The sequence shown here is derived from an EMBL/GenBank/DDBJ whole genome shotgun (WGS) entry which is preliminary data.</text>
</comment>
<evidence type="ECO:0000313" key="3">
    <source>
        <dbReference type="Proteomes" id="UP001501645"/>
    </source>
</evidence>
<feature type="domain" description="Glycosyltransferase 2-like" evidence="1">
    <location>
        <begin position="8"/>
        <end position="172"/>
    </location>
</feature>
<accession>A0ABP8ZZ37</accession>
<evidence type="ECO:0000259" key="1">
    <source>
        <dbReference type="Pfam" id="PF00535"/>
    </source>
</evidence>
<name>A0ABP8ZZ37_9MICO</name>
<dbReference type="InterPro" id="IPR001173">
    <property type="entry name" value="Glyco_trans_2-like"/>
</dbReference>
<protein>
    <recommendedName>
        <fullName evidence="1">Glycosyltransferase 2-like domain-containing protein</fullName>
    </recommendedName>
</protein>
<dbReference type="Pfam" id="PF00535">
    <property type="entry name" value="Glycos_transf_2"/>
    <property type="match status" value="1"/>
</dbReference>